<dbReference type="Gene3D" id="1.10.3130.10">
    <property type="entry name" value="serine acetyltransferase, domain 1"/>
    <property type="match status" value="1"/>
</dbReference>
<dbReference type="EC" id="2.3.1.30" evidence="3"/>
<evidence type="ECO:0000256" key="3">
    <source>
        <dbReference type="ARBA" id="ARBA00013266"/>
    </source>
</evidence>
<organism evidence="12 13">
    <name type="scientific">Roseibium denhamense</name>
    <dbReference type="NCBI Taxonomy" id="76305"/>
    <lineage>
        <taxon>Bacteria</taxon>
        <taxon>Pseudomonadati</taxon>
        <taxon>Pseudomonadota</taxon>
        <taxon>Alphaproteobacteria</taxon>
        <taxon>Hyphomicrobiales</taxon>
        <taxon>Stappiaceae</taxon>
        <taxon>Roseibium</taxon>
    </lineage>
</organism>
<dbReference type="PANTHER" id="PTHR42811">
    <property type="entry name" value="SERINE ACETYLTRANSFERASE"/>
    <property type="match status" value="1"/>
</dbReference>
<dbReference type="InterPro" id="IPR018357">
    <property type="entry name" value="Hexapep_transf_CS"/>
</dbReference>
<keyword evidence="6" id="KW-0808">Transferase</keyword>
<dbReference type="InterPro" id="IPR042122">
    <property type="entry name" value="Ser_AcTrfase_N_sf"/>
</dbReference>
<evidence type="ECO:0000256" key="7">
    <source>
        <dbReference type="ARBA" id="ARBA00022737"/>
    </source>
</evidence>
<gene>
    <name evidence="12" type="ORF">SAMN06265374_0242</name>
</gene>
<dbReference type="Pfam" id="PF06426">
    <property type="entry name" value="SATase_N"/>
    <property type="match status" value="1"/>
</dbReference>
<evidence type="ECO:0000256" key="5">
    <source>
        <dbReference type="ARBA" id="ARBA00022605"/>
    </source>
</evidence>
<dbReference type="PROSITE" id="PS00101">
    <property type="entry name" value="HEXAPEP_TRANSFERASES"/>
    <property type="match status" value="1"/>
</dbReference>
<dbReference type="Proteomes" id="UP001157914">
    <property type="component" value="Unassembled WGS sequence"/>
</dbReference>
<evidence type="ECO:0000256" key="6">
    <source>
        <dbReference type="ARBA" id="ARBA00022679"/>
    </source>
</evidence>
<comment type="similarity">
    <text evidence="2">Belongs to the transferase hexapeptide repeat family.</text>
</comment>
<evidence type="ECO:0000256" key="4">
    <source>
        <dbReference type="ARBA" id="ARBA00018522"/>
    </source>
</evidence>
<evidence type="ECO:0000256" key="1">
    <source>
        <dbReference type="ARBA" id="ARBA00004876"/>
    </source>
</evidence>
<feature type="compositionally biased region" description="Basic and acidic residues" evidence="10">
    <location>
        <begin position="274"/>
        <end position="284"/>
    </location>
</feature>
<evidence type="ECO:0000256" key="10">
    <source>
        <dbReference type="SAM" id="MobiDB-lite"/>
    </source>
</evidence>
<dbReference type="NCBIfam" id="TIGR01172">
    <property type="entry name" value="cysE"/>
    <property type="match status" value="1"/>
</dbReference>
<dbReference type="InterPro" id="IPR053376">
    <property type="entry name" value="Serine_acetyltransferase"/>
</dbReference>
<evidence type="ECO:0000259" key="11">
    <source>
        <dbReference type="SMART" id="SM00971"/>
    </source>
</evidence>
<dbReference type="RefSeq" id="WP_155189517.1">
    <property type="nucleotide sequence ID" value="NZ_BAAAEA010000001.1"/>
</dbReference>
<dbReference type="SUPFAM" id="SSF51161">
    <property type="entry name" value="Trimeric LpxA-like enzymes"/>
    <property type="match status" value="1"/>
</dbReference>
<comment type="pathway">
    <text evidence="1">Amino-acid biosynthesis; L-cysteine biosynthesis; L-cysteine from L-serine: step 1/2.</text>
</comment>
<evidence type="ECO:0000313" key="13">
    <source>
        <dbReference type="Proteomes" id="UP001157914"/>
    </source>
</evidence>
<comment type="caution">
    <text evidence="12">The sequence shown here is derived from an EMBL/GenBank/DDBJ whole genome shotgun (WGS) entry which is preliminary data.</text>
</comment>
<reference evidence="12 13" key="1">
    <citation type="submission" date="2017-05" db="EMBL/GenBank/DDBJ databases">
        <authorList>
            <person name="Varghese N."/>
            <person name="Submissions S."/>
        </authorList>
    </citation>
    <scope>NUCLEOTIDE SEQUENCE [LARGE SCALE GENOMIC DNA]</scope>
    <source>
        <strain evidence="12 13">DSM 15949</strain>
    </source>
</reference>
<dbReference type="Gene3D" id="2.160.10.10">
    <property type="entry name" value="Hexapeptide repeat proteins"/>
    <property type="match status" value="1"/>
</dbReference>
<protein>
    <recommendedName>
        <fullName evidence="4">Serine acetyltransferase</fullName>
        <ecNumber evidence="3">2.3.1.30</ecNumber>
    </recommendedName>
</protein>
<evidence type="ECO:0000256" key="2">
    <source>
        <dbReference type="ARBA" id="ARBA00007274"/>
    </source>
</evidence>
<comment type="catalytic activity">
    <reaction evidence="9">
        <text>L-serine + acetyl-CoA = O-acetyl-L-serine + CoA</text>
        <dbReference type="Rhea" id="RHEA:24560"/>
        <dbReference type="ChEBI" id="CHEBI:33384"/>
        <dbReference type="ChEBI" id="CHEBI:57287"/>
        <dbReference type="ChEBI" id="CHEBI:57288"/>
        <dbReference type="ChEBI" id="CHEBI:58340"/>
        <dbReference type="EC" id="2.3.1.30"/>
    </reaction>
</comment>
<keyword evidence="8" id="KW-0012">Acyltransferase</keyword>
<keyword evidence="5" id="KW-0028">Amino-acid biosynthesis</keyword>
<proteinExistence type="inferred from homology"/>
<dbReference type="InterPro" id="IPR001451">
    <property type="entry name" value="Hexapep"/>
</dbReference>
<dbReference type="InterPro" id="IPR045304">
    <property type="entry name" value="LbH_SAT"/>
</dbReference>
<dbReference type="InterPro" id="IPR011004">
    <property type="entry name" value="Trimer_LpxA-like_sf"/>
</dbReference>
<feature type="domain" description="Serine acetyltransferase N-terminal" evidence="11">
    <location>
        <begin position="19"/>
        <end position="123"/>
    </location>
</feature>
<dbReference type="InterPro" id="IPR010493">
    <property type="entry name" value="Ser_AcTrfase_N"/>
</dbReference>
<keyword evidence="7" id="KW-0677">Repeat</keyword>
<dbReference type="NCBIfam" id="NF041874">
    <property type="entry name" value="EPS_EpsC"/>
    <property type="match status" value="1"/>
</dbReference>
<evidence type="ECO:0000256" key="9">
    <source>
        <dbReference type="ARBA" id="ARBA00049486"/>
    </source>
</evidence>
<evidence type="ECO:0000313" key="12">
    <source>
        <dbReference type="EMBL" id="SMP00610.1"/>
    </source>
</evidence>
<dbReference type="Pfam" id="PF00132">
    <property type="entry name" value="Hexapep"/>
    <property type="match status" value="1"/>
</dbReference>
<name>A0ABY1N5G8_9HYPH</name>
<accession>A0ABY1N5G8</accession>
<dbReference type="CDD" id="cd03354">
    <property type="entry name" value="LbH_SAT"/>
    <property type="match status" value="1"/>
</dbReference>
<keyword evidence="13" id="KW-1185">Reference proteome</keyword>
<dbReference type="SMART" id="SM00971">
    <property type="entry name" value="SATase_N"/>
    <property type="match status" value="1"/>
</dbReference>
<dbReference type="InterPro" id="IPR005881">
    <property type="entry name" value="Ser_O-AcTrfase"/>
</dbReference>
<feature type="region of interest" description="Disordered" evidence="10">
    <location>
        <begin position="264"/>
        <end position="284"/>
    </location>
</feature>
<sequence>MSAPIKKSGLETVTSHDPVWRQLRDEAQAMVAAEPALSSFVYETVLNHDSLEEAVLHRLGDRLGRDIVSASLIRQTYLEALSDEPELAEIFRVDIVAVFDRDPACFRYLEPVLYFKGFHGLQTHRLANWLWRKGRKDFALYLQSRASEVFQIDIHPAVPVGRGIFIDHGTGIVVGGTAVIGDDVSILQGVTLGGTGKEGGDRHPKIRHGVLIGAGAKVLGNLEIGHCSRIAAGSVVLGNVPENSTVAGVPAKIVGKAGCSEPSRSMNQLLSEDLAMRGEEDGES</sequence>
<evidence type="ECO:0000256" key="8">
    <source>
        <dbReference type="ARBA" id="ARBA00023315"/>
    </source>
</evidence>
<dbReference type="EMBL" id="FXTT01000001">
    <property type="protein sequence ID" value="SMP00610.1"/>
    <property type="molecule type" value="Genomic_DNA"/>
</dbReference>